<proteinExistence type="predicted"/>
<reference evidence="2" key="1">
    <citation type="submission" date="2020-11" db="EMBL/GenBank/DDBJ databases">
        <authorList>
            <person name="Tran Van P."/>
        </authorList>
    </citation>
    <scope>NUCLEOTIDE SEQUENCE</scope>
</reference>
<accession>A0A7R9FN45</accession>
<dbReference type="EMBL" id="LR901793">
    <property type="protein sequence ID" value="CAD7249410.1"/>
    <property type="molecule type" value="Genomic_DNA"/>
</dbReference>
<protein>
    <submittedName>
        <fullName evidence="2">Uncharacterized protein</fullName>
    </submittedName>
</protein>
<keyword evidence="3" id="KW-1185">Reference proteome</keyword>
<gene>
    <name evidence="2" type="ORF">DSTB1V02_LOCUS9207</name>
</gene>
<dbReference type="AlphaFoldDB" id="A0A7R9FN45"/>
<sequence length="199" mass="22040">MSSESAHGGEERALRIEAGKGGLRTHSHTQAESESSSILQTQFGLVRSLTVHYAIAGGLARVPVYRPPSSAPHKHKQALTGRSDTLNTCVTSPFVDLKVHLSPLAHGHRFGQCVRSVCEIVNEKLRSTKTMKRMRFLQFLVILTVAFFIQRLEARPAAPELADHVRAPTLGALVLRILRKFGEFGPPLIYECKGWFCKD</sequence>
<evidence type="ECO:0000313" key="3">
    <source>
        <dbReference type="Proteomes" id="UP000677054"/>
    </source>
</evidence>
<dbReference type="Proteomes" id="UP000677054">
    <property type="component" value="Unassembled WGS sequence"/>
</dbReference>
<evidence type="ECO:0000313" key="2">
    <source>
        <dbReference type="EMBL" id="CAD7249410.1"/>
    </source>
</evidence>
<dbReference type="EMBL" id="CAJPEV010002276">
    <property type="protein sequence ID" value="CAG0896368.1"/>
    <property type="molecule type" value="Genomic_DNA"/>
</dbReference>
<feature type="region of interest" description="Disordered" evidence="1">
    <location>
        <begin position="16"/>
        <end position="35"/>
    </location>
</feature>
<name>A0A7R9FN45_9CRUS</name>
<evidence type="ECO:0000256" key="1">
    <source>
        <dbReference type="SAM" id="MobiDB-lite"/>
    </source>
</evidence>
<organism evidence="2">
    <name type="scientific">Darwinula stevensoni</name>
    <dbReference type="NCBI Taxonomy" id="69355"/>
    <lineage>
        <taxon>Eukaryota</taxon>
        <taxon>Metazoa</taxon>
        <taxon>Ecdysozoa</taxon>
        <taxon>Arthropoda</taxon>
        <taxon>Crustacea</taxon>
        <taxon>Oligostraca</taxon>
        <taxon>Ostracoda</taxon>
        <taxon>Podocopa</taxon>
        <taxon>Podocopida</taxon>
        <taxon>Darwinulocopina</taxon>
        <taxon>Darwinuloidea</taxon>
        <taxon>Darwinulidae</taxon>
        <taxon>Darwinula</taxon>
    </lineage>
</organism>